<accession>A0ABP6T9K9</accession>
<reference evidence="3" key="1">
    <citation type="journal article" date="2019" name="Int. J. Syst. Evol. Microbiol.">
        <title>The Global Catalogue of Microorganisms (GCM) 10K type strain sequencing project: providing services to taxonomists for standard genome sequencing and annotation.</title>
        <authorList>
            <consortium name="The Broad Institute Genomics Platform"/>
            <consortium name="The Broad Institute Genome Sequencing Center for Infectious Disease"/>
            <person name="Wu L."/>
            <person name="Ma J."/>
        </authorList>
    </citation>
    <scope>NUCLEOTIDE SEQUENCE [LARGE SCALE GENOMIC DNA]</scope>
    <source>
        <strain evidence="3">JCM 9458</strain>
    </source>
</reference>
<comment type="caution">
    <text evidence="2">The sequence shown here is derived from an EMBL/GenBank/DDBJ whole genome shotgun (WGS) entry which is preliminary data.</text>
</comment>
<gene>
    <name evidence="2" type="ORF">GCM10020369_67060</name>
</gene>
<sequence length="79" mass="7507">MSAAADSPLSFPVKYPAPKQPAPTTTSATITPMISGNRLRFGAGAGGGNPDGAPNVPGGVPAAPGAPPKLGGGGRDEVG</sequence>
<name>A0ABP6T9K9_9ACTN</name>
<keyword evidence="3" id="KW-1185">Reference proteome</keyword>
<evidence type="ECO:0000313" key="3">
    <source>
        <dbReference type="Proteomes" id="UP001501676"/>
    </source>
</evidence>
<evidence type="ECO:0000256" key="1">
    <source>
        <dbReference type="SAM" id="MobiDB-lite"/>
    </source>
</evidence>
<evidence type="ECO:0000313" key="2">
    <source>
        <dbReference type="EMBL" id="GAA3395121.1"/>
    </source>
</evidence>
<protein>
    <submittedName>
        <fullName evidence="2">Uncharacterized protein</fullName>
    </submittedName>
</protein>
<dbReference type="Proteomes" id="UP001501676">
    <property type="component" value="Unassembled WGS sequence"/>
</dbReference>
<dbReference type="EMBL" id="BAAAYN010000047">
    <property type="protein sequence ID" value="GAA3395121.1"/>
    <property type="molecule type" value="Genomic_DNA"/>
</dbReference>
<feature type="compositionally biased region" description="Low complexity" evidence="1">
    <location>
        <begin position="51"/>
        <end position="63"/>
    </location>
</feature>
<feature type="region of interest" description="Disordered" evidence="1">
    <location>
        <begin position="1"/>
        <end position="79"/>
    </location>
</feature>
<organism evidence="2 3">
    <name type="scientific">Cryptosporangium minutisporangium</name>
    <dbReference type="NCBI Taxonomy" id="113569"/>
    <lineage>
        <taxon>Bacteria</taxon>
        <taxon>Bacillati</taxon>
        <taxon>Actinomycetota</taxon>
        <taxon>Actinomycetes</taxon>
        <taxon>Cryptosporangiales</taxon>
        <taxon>Cryptosporangiaceae</taxon>
        <taxon>Cryptosporangium</taxon>
    </lineage>
</organism>
<proteinExistence type="predicted"/>
<feature type="compositionally biased region" description="Low complexity" evidence="1">
    <location>
        <begin position="22"/>
        <end position="35"/>
    </location>
</feature>